<dbReference type="Proteomes" id="UP000199069">
    <property type="component" value="Unassembled WGS sequence"/>
</dbReference>
<protein>
    <submittedName>
        <fullName evidence="4">BY PROTMAP: gi|472587681|gb|EMS25177.1| C6 transcription factor [Rhodosporidium toruloides NP11] gi|647398737|emb|CDR42935.1| RHTO0S07e05666g1_1 [Rhodosporidium toruloides]</fullName>
    </submittedName>
</protein>
<dbReference type="GO" id="GO:0005634">
    <property type="term" value="C:nucleus"/>
    <property type="evidence" value="ECO:0007669"/>
    <property type="project" value="UniProtKB-SubCell"/>
</dbReference>
<evidence type="ECO:0000313" key="4">
    <source>
        <dbReference type="EMBL" id="CTR07922.1"/>
    </source>
</evidence>
<evidence type="ECO:0000313" key="5">
    <source>
        <dbReference type="Proteomes" id="UP000199069"/>
    </source>
</evidence>
<organism evidence="4 5">
    <name type="scientific">Rhodotorula toruloides</name>
    <name type="common">Yeast</name>
    <name type="synonym">Rhodosporidium toruloides</name>
    <dbReference type="NCBI Taxonomy" id="5286"/>
    <lineage>
        <taxon>Eukaryota</taxon>
        <taxon>Fungi</taxon>
        <taxon>Dikarya</taxon>
        <taxon>Basidiomycota</taxon>
        <taxon>Pucciniomycotina</taxon>
        <taxon>Microbotryomycetes</taxon>
        <taxon>Sporidiobolales</taxon>
        <taxon>Sporidiobolaceae</taxon>
        <taxon>Rhodotorula</taxon>
    </lineage>
</organism>
<feature type="region of interest" description="Disordered" evidence="3">
    <location>
        <begin position="120"/>
        <end position="155"/>
    </location>
</feature>
<dbReference type="AlphaFoldDB" id="A0A0K3CH48"/>
<proteinExistence type="predicted"/>
<evidence type="ECO:0000256" key="3">
    <source>
        <dbReference type="SAM" id="MobiDB-lite"/>
    </source>
</evidence>
<gene>
    <name evidence="4" type="primary">FGENESH: predicted gene_7.168</name>
    <name evidence="4" type="ORF">BN2166_0037830</name>
</gene>
<keyword evidence="2" id="KW-0539">Nucleus</keyword>
<dbReference type="PANTHER" id="PTHR31001">
    <property type="entry name" value="UNCHARACTERIZED TRANSCRIPTIONAL REGULATORY PROTEIN"/>
    <property type="match status" value="1"/>
</dbReference>
<sequence>MSTVKKLGKRPVRACTECVRLKVRPALLHLSLTNLTDRTYPCSSCIKRGKSALCAPAEENTLPTRSTSSPLVDESGSVVGTSSEVRAGARSELALFRKTFESLQSRLSYLETLVGAAANAPDGVEPSSTLGRRQRTADEGDANGRASKRAAVQTPDEFTIEKNVLDSRQETPEFVGPRGLPFFDPQKQDSAMLLPSARNIFRLFPSRSSLAAVGPTKTVSDTLIHHCMVTTGPLHPVVSVPARTRHLELFWSVDGPAQYERCFAAWLASFFAQLAVGARLATSEVCRRLGMDASMLEELAGHWTDASIASLYYSNFLENRSMLSLQAVAYLALSGRTAGNFRSVNSLVDHSIIALRQLRLHLDVDAVPAPTVAPATEWETKASREIRKRVCWALCICHWLYSEHPLISPDEVKGAPPSVMDVGSTERYGDLADFTSVAYLNFLFDVARIVYKTRFTQELSPHLVSTQRAALVRLQQQADQTFADSPFLRSFSRVTTSYWILRLVRLPSDPRSPETLETARVMLREVPTLQEHEGHHWMMLHQVCAAALVICGTGGDDATNGLSETQASNARLLDAAEGYFVAASHNSIAQKSLALIQQMRQPVVRPPEPSSIPFVDPTVAFAATSGAAFDPTLDDLLADTAILEYSLPEYGELGNGTSDLDFAWWS</sequence>
<reference evidence="4 5" key="1">
    <citation type="submission" date="2015-07" db="EMBL/GenBank/DDBJ databases">
        <authorList>
            <person name="Cajimat M.N.B."/>
            <person name="Milazzo M.L."/>
            <person name="Fulhorst C.F."/>
        </authorList>
    </citation>
    <scope>NUCLEOTIDE SEQUENCE [LARGE SCALE GENOMIC DNA]</scope>
    <source>
        <strain evidence="4">Single colony</strain>
    </source>
</reference>
<keyword evidence="5" id="KW-1185">Reference proteome</keyword>
<evidence type="ECO:0000256" key="1">
    <source>
        <dbReference type="ARBA" id="ARBA00004123"/>
    </source>
</evidence>
<dbReference type="PANTHER" id="PTHR31001:SF90">
    <property type="entry name" value="CENTROMERE DNA-BINDING PROTEIN COMPLEX CBF3 SUBUNIT B"/>
    <property type="match status" value="1"/>
</dbReference>
<name>A0A0K3CH48_RHOTO</name>
<dbReference type="EMBL" id="CWKI01000007">
    <property type="protein sequence ID" value="CTR07922.1"/>
    <property type="molecule type" value="Genomic_DNA"/>
</dbReference>
<evidence type="ECO:0000256" key="2">
    <source>
        <dbReference type="ARBA" id="ARBA00023242"/>
    </source>
</evidence>
<comment type="subcellular location">
    <subcellularLocation>
        <location evidence="1">Nucleus</location>
    </subcellularLocation>
</comment>
<accession>A0A0K3CH48</accession>
<dbReference type="InterPro" id="IPR050613">
    <property type="entry name" value="Sec_Metabolite_Reg"/>
</dbReference>
<dbReference type="CDD" id="cd12148">
    <property type="entry name" value="fungal_TF_MHR"/>
    <property type="match status" value="1"/>
</dbReference>